<keyword evidence="3" id="KW-1185">Reference proteome</keyword>
<keyword evidence="1" id="KW-0732">Signal</keyword>
<comment type="caution">
    <text evidence="2">The sequence shown here is derived from an EMBL/GenBank/DDBJ whole genome shotgun (WGS) entry which is preliminary data.</text>
</comment>
<feature type="signal peptide" evidence="1">
    <location>
        <begin position="1"/>
        <end position="22"/>
    </location>
</feature>
<reference evidence="3" key="1">
    <citation type="journal article" date="2021" name="ISME J.">
        <title>Evolutionary origin and ecological implication of a unique nif island in free-living Bradyrhizobium lineages.</title>
        <authorList>
            <person name="Tao J."/>
        </authorList>
    </citation>
    <scope>NUCLEOTIDE SEQUENCE [LARGE SCALE GENOMIC DNA]</scope>
    <source>
        <strain evidence="3">SZCCT0434</strain>
    </source>
</reference>
<protein>
    <recommendedName>
        <fullName evidence="4">DUF3828 domain-containing protein</fullName>
    </recommendedName>
</protein>
<evidence type="ECO:0008006" key="4">
    <source>
        <dbReference type="Google" id="ProtNLM"/>
    </source>
</evidence>
<name>A0ABS5FP04_9BRAD</name>
<organism evidence="2 3">
    <name type="scientific">Bradyrhizobium jicamae</name>
    <dbReference type="NCBI Taxonomy" id="280332"/>
    <lineage>
        <taxon>Bacteria</taxon>
        <taxon>Pseudomonadati</taxon>
        <taxon>Pseudomonadota</taxon>
        <taxon>Alphaproteobacteria</taxon>
        <taxon>Hyphomicrobiales</taxon>
        <taxon>Nitrobacteraceae</taxon>
        <taxon>Bradyrhizobium</taxon>
    </lineage>
</organism>
<feature type="chain" id="PRO_5047330157" description="DUF3828 domain-containing protein" evidence="1">
    <location>
        <begin position="23"/>
        <end position="151"/>
    </location>
</feature>
<dbReference type="RefSeq" id="WP_212493789.1">
    <property type="nucleotide sequence ID" value="NZ_JAFCJH010000028.1"/>
</dbReference>
<dbReference type="EMBL" id="JAFCJH010000028">
    <property type="protein sequence ID" value="MBR0798531.1"/>
    <property type="molecule type" value="Genomic_DNA"/>
</dbReference>
<evidence type="ECO:0000313" key="2">
    <source>
        <dbReference type="EMBL" id="MBR0798531.1"/>
    </source>
</evidence>
<proteinExistence type="predicted"/>
<dbReference type="Proteomes" id="UP001315278">
    <property type="component" value="Unassembled WGS sequence"/>
</dbReference>
<accession>A0ABS5FP04</accession>
<evidence type="ECO:0000313" key="3">
    <source>
        <dbReference type="Proteomes" id="UP001315278"/>
    </source>
</evidence>
<gene>
    <name evidence="2" type="ORF">JQ615_24385</name>
</gene>
<sequence length="151" mass="16862">MRRAIILAGPLVAATAFGIAPAEAGFRSPESLIRNVYAHYGQGSAEHSNGLLHDDETARQFFDPSMYRAWIAPHDAPYDFLVQSPSWRLGAISIAVLRRQFDRTYVTVTFDNEGHTVTLNFILVNGPAGWVISDVESPHDSLRMFLAQFKR</sequence>
<evidence type="ECO:0000256" key="1">
    <source>
        <dbReference type="SAM" id="SignalP"/>
    </source>
</evidence>